<comment type="caution">
    <text evidence="1">The sequence shown here is derived from an EMBL/GenBank/DDBJ whole genome shotgun (WGS) entry which is preliminary data.</text>
</comment>
<sequence length="71" mass="7630">FRDALIGTRALSAAHRTGFATGDRGAVGMGMLSKWRLRILGKTAWLGLGSQAGMGRTRRMGRLGMGKIRVN</sequence>
<proteinExistence type="predicted"/>
<dbReference type="Proteomes" id="UP001328107">
    <property type="component" value="Unassembled WGS sequence"/>
</dbReference>
<feature type="non-terminal residue" evidence="1">
    <location>
        <position position="1"/>
    </location>
</feature>
<feature type="non-terminal residue" evidence="1">
    <location>
        <position position="71"/>
    </location>
</feature>
<keyword evidence="2" id="KW-1185">Reference proteome</keyword>
<organism evidence="1 2">
    <name type="scientific">Pristionchus mayeri</name>
    <dbReference type="NCBI Taxonomy" id="1317129"/>
    <lineage>
        <taxon>Eukaryota</taxon>
        <taxon>Metazoa</taxon>
        <taxon>Ecdysozoa</taxon>
        <taxon>Nematoda</taxon>
        <taxon>Chromadorea</taxon>
        <taxon>Rhabditida</taxon>
        <taxon>Rhabditina</taxon>
        <taxon>Diplogasteromorpha</taxon>
        <taxon>Diplogasteroidea</taxon>
        <taxon>Neodiplogasteridae</taxon>
        <taxon>Pristionchus</taxon>
    </lineage>
</organism>
<accession>A0AAN5DFV6</accession>
<protein>
    <submittedName>
        <fullName evidence="1">Uncharacterized protein</fullName>
    </submittedName>
</protein>
<evidence type="ECO:0000313" key="1">
    <source>
        <dbReference type="EMBL" id="GMR61985.1"/>
    </source>
</evidence>
<evidence type="ECO:0000313" key="2">
    <source>
        <dbReference type="Proteomes" id="UP001328107"/>
    </source>
</evidence>
<name>A0AAN5DFV6_9BILA</name>
<dbReference type="EMBL" id="BTRK01000006">
    <property type="protein sequence ID" value="GMR61985.1"/>
    <property type="molecule type" value="Genomic_DNA"/>
</dbReference>
<dbReference type="AlphaFoldDB" id="A0AAN5DFV6"/>
<gene>
    <name evidence="1" type="ORF">PMAYCL1PPCAC_32180</name>
</gene>
<reference evidence="2" key="1">
    <citation type="submission" date="2022-10" db="EMBL/GenBank/DDBJ databases">
        <title>Genome assembly of Pristionchus species.</title>
        <authorList>
            <person name="Yoshida K."/>
            <person name="Sommer R.J."/>
        </authorList>
    </citation>
    <scope>NUCLEOTIDE SEQUENCE [LARGE SCALE GENOMIC DNA]</scope>
    <source>
        <strain evidence="2">RS5460</strain>
    </source>
</reference>